<feature type="chain" id="PRO_5038574397" evidence="1">
    <location>
        <begin position="22"/>
        <end position="191"/>
    </location>
</feature>
<dbReference type="Gene3D" id="2.50.20.10">
    <property type="entry name" value="Lipoprotein localisation LolA/LolB/LppX"/>
    <property type="match status" value="1"/>
</dbReference>
<evidence type="ECO:0000313" key="3">
    <source>
        <dbReference type="Proteomes" id="UP000190140"/>
    </source>
</evidence>
<dbReference type="NCBIfam" id="NF041286">
    <property type="entry name" value="lipo_GerS"/>
    <property type="match status" value="1"/>
</dbReference>
<accession>A0A1V4I5M3</accession>
<dbReference type="Proteomes" id="UP000190140">
    <property type="component" value="Unassembled WGS sequence"/>
</dbReference>
<dbReference type="SUPFAM" id="SSF89392">
    <property type="entry name" value="Prokaryotic lipoproteins and lipoprotein localization factors"/>
    <property type="match status" value="1"/>
</dbReference>
<dbReference type="PROSITE" id="PS51257">
    <property type="entry name" value="PROKAR_LIPOPROTEIN"/>
    <property type="match status" value="1"/>
</dbReference>
<proteinExistence type="predicted"/>
<organism evidence="2 3">
    <name type="scientific">Alkalithermobacter paradoxus</name>
    <dbReference type="NCBI Taxonomy" id="29349"/>
    <lineage>
        <taxon>Bacteria</taxon>
        <taxon>Bacillati</taxon>
        <taxon>Bacillota</taxon>
        <taxon>Clostridia</taxon>
        <taxon>Peptostreptococcales</taxon>
        <taxon>Tepidibacteraceae</taxon>
        <taxon>Alkalithermobacter</taxon>
    </lineage>
</organism>
<dbReference type="STRING" id="29349.CLOTH_15560"/>
<dbReference type="EMBL" id="MZGW01000006">
    <property type="protein sequence ID" value="OPJ55253.1"/>
    <property type="molecule type" value="Genomic_DNA"/>
</dbReference>
<keyword evidence="1" id="KW-0732">Signal</keyword>
<dbReference type="AlphaFoldDB" id="A0A1V4I5M3"/>
<feature type="signal peptide" evidence="1">
    <location>
        <begin position="1"/>
        <end position="21"/>
    </location>
</feature>
<name>A0A1V4I5M3_9FIRM</name>
<evidence type="ECO:0000313" key="2">
    <source>
        <dbReference type="EMBL" id="OPJ55253.1"/>
    </source>
</evidence>
<keyword evidence="3" id="KW-1185">Reference proteome</keyword>
<reference evidence="2 3" key="1">
    <citation type="submission" date="2017-03" db="EMBL/GenBank/DDBJ databases">
        <title>Genome sequence of Clostridium thermoalcaliphilum DSM 7309.</title>
        <authorList>
            <person name="Poehlein A."/>
            <person name="Daniel R."/>
        </authorList>
    </citation>
    <scope>NUCLEOTIDE SEQUENCE [LARGE SCALE GENOMIC DNA]</scope>
    <source>
        <strain evidence="2 3">DSM 7309</strain>
    </source>
</reference>
<dbReference type="RefSeq" id="WP_079412787.1">
    <property type="nucleotide sequence ID" value="NZ_MZGW01000006.1"/>
</dbReference>
<sequence length="191" mass="22578">MKKWIACSLLFLYLLTGCRQSTDEDVYYKLHKKISSITSYSCIAQVTVIGNRSPSEYTLRHYFKAPDYYELEVLEPDNIKGKITIYQNEKVIVKNPNVPDEYKFTQKGKENKYLFVGDFVKNILQNEDLNVSSDSNFLILDTLIPDRSIYFHRSRLYIDKQTLKPHKMEIVDINGKVRFSVIYREFKYNVE</sequence>
<protein>
    <submittedName>
        <fullName evidence="2">Sporulation protein YdcC</fullName>
    </submittedName>
</protein>
<dbReference type="InterPro" id="IPR029046">
    <property type="entry name" value="LolA/LolB/LppX"/>
</dbReference>
<dbReference type="OrthoDB" id="2047841at2"/>
<evidence type="ECO:0000256" key="1">
    <source>
        <dbReference type="SAM" id="SignalP"/>
    </source>
</evidence>
<gene>
    <name evidence="2" type="primary">ydcC</name>
    <name evidence="2" type="ORF">CLOTH_15560</name>
</gene>
<comment type="caution">
    <text evidence="2">The sequence shown here is derived from an EMBL/GenBank/DDBJ whole genome shotgun (WGS) entry which is preliminary data.</text>
</comment>